<evidence type="ECO:0000256" key="6">
    <source>
        <dbReference type="ARBA" id="ARBA00022676"/>
    </source>
</evidence>
<dbReference type="SUPFAM" id="SSF53955">
    <property type="entry name" value="Lysozyme-like"/>
    <property type="match status" value="1"/>
</dbReference>
<feature type="domain" description="Penicillin-binding protein transpeptidase" evidence="12">
    <location>
        <begin position="276"/>
        <end position="485"/>
    </location>
</feature>
<comment type="similarity">
    <text evidence="2">In the C-terminal section; belongs to the transpeptidase family.</text>
</comment>
<evidence type="ECO:0000256" key="9">
    <source>
        <dbReference type="ARBA" id="ARBA00023268"/>
    </source>
</evidence>
<keyword evidence="8" id="KW-0378">Hydrolase</keyword>
<evidence type="ECO:0000259" key="13">
    <source>
        <dbReference type="Pfam" id="PF00912"/>
    </source>
</evidence>
<dbReference type="Pfam" id="PF00912">
    <property type="entry name" value="Transgly"/>
    <property type="match status" value="1"/>
</dbReference>
<dbReference type="Proteomes" id="UP000196086">
    <property type="component" value="Unassembled WGS sequence"/>
</dbReference>
<evidence type="ECO:0000256" key="8">
    <source>
        <dbReference type="ARBA" id="ARBA00022801"/>
    </source>
</evidence>
<dbReference type="InterPro" id="IPR050396">
    <property type="entry name" value="Glycosyltr_51/Transpeptidase"/>
</dbReference>
<keyword evidence="6" id="KW-0328">Glycosyltransferase</keyword>
<dbReference type="GO" id="GO:0006508">
    <property type="term" value="P:proteolysis"/>
    <property type="evidence" value="ECO:0007669"/>
    <property type="project" value="UniProtKB-KW"/>
</dbReference>
<keyword evidence="4" id="KW-0121">Carboxypeptidase</keyword>
<dbReference type="UniPathway" id="UPA00219"/>
<evidence type="ECO:0000259" key="12">
    <source>
        <dbReference type="Pfam" id="PF00905"/>
    </source>
</evidence>
<dbReference type="GO" id="GO:0008658">
    <property type="term" value="F:penicillin binding"/>
    <property type="evidence" value="ECO:0007669"/>
    <property type="project" value="InterPro"/>
</dbReference>
<comment type="similarity">
    <text evidence="3">In the N-terminal section; belongs to the glycosyltransferase 51 family.</text>
</comment>
<dbReference type="AlphaFoldDB" id="A0A1Z5YVV4"/>
<dbReference type="InterPro" id="IPR011815">
    <property type="entry name" value="PBP_1c"/>
</dbReference>
<dbReference type="InterPro" id="IPR012338">
    <property type="entry name" value="Beta-lactam/transpept-like"/>
</dbReference>
<evidence type="ECO:0000313" key="16">
    <source>
        <dbReference type="Proteomes" id="UP000196086"/>
    </source>
</evidence>
<keyword evidence="9" id="KW-0511">Multifunctional enzyme</keyword>
<dbReference type="Pfam" id="PF06832">
    <property type="entry name" value="BiPBP_C"/>
    <property type="match status" value="1"/>
</dbReference>
<dbReference type="Pfam" id="PF00905">
    <property type="entry name" value="Transpeptidase"/>
    <property type="match status" value="1"/>
</dbReference>
<dbReference type="InterPro" id="IPR036950">
    <property type="entry name" value="PBP_transglycosylase"/>
</dbReference>
<dbReference type="InterPro" id="IPR001460">
    <property type="entry name" value="PCN-bd_Tpept"/>
</dbReference>
<dbReference type="GO" id="GO:0008955">
    <property type="term" value="F:peptidoglycan glycosyltransferase activity"/>
    <property type="evidence" value="ECO:0007669"/>
    <property type="project" value="UniProtKB-EC"/>
</dbReference>
<dbReference type="PANTHER" id="PTHR32282:SF15">
    <property type="entry name" value="PENICILLIN-BINDING PROTEIN 1C"/>
    <property type="match status" value="1"/>
</dbReference>
<evidence type="ECO:0000256" key="3">
    <source>
        <dbReference type="ARBA" id="ARBA00007739"/>
    </source>
</evidence>
<protein>
    <recommendedName>
        <fullName evidence="10">peptidoglycan glycosyltransferase</fullName>
        <ecNumber evidence="10">2.4.99.28</ecNumber>
    </recommendedName>
</protein>
<evidence type="ECO:0000256" key="5">
    <source>
        <dbReference type="ARBA" id="ARBA00022670"/>
    </source>
</evidence>
<name>A0A1Z5YVV4_9PROT</name>
<evidence type="ECO:0000256" key="7">
    <source>
        <dbReference type="ARBA" id="ARBA00022679"/>
    </source>
</evidence>
<dbReference type="GO" id="GO:0009252">
    <property type="term" value="P:peptidoglycan biosynthetic process"/>
    <property type="evidence" value="ECO:0007669"/>
    <property type="project" value="UniProtKB-UniPathway"/>
</dbReference>
<keyword evidence="5" id="KW-0645">Protease</keyword>
<comment type="pathway">
    <text evidence="1">Cell wall biogenesis; peptidoglycan biosynthesis.</text>
</comment>
<dbReference type="InterPro" id="IPR009647">
    <property type="entry name" value="PBP_C"/>
</dbReference>
<reference evidence="15 16" key="1">
    <citation type="submission" date="2014-06" db="EMBL/GenBank/DDBJ databases">
        <authorList>
            <person name="Ju J."/>
            <person name="Zhang J."/>
        </authorList>
    </citation>
    <scope>NUCLEOTIDE SEQUENCE [LARGE SCALE GENOMIC DNA]</scope>
    <source>
        <strain evidence="15 16">DsW_47</strain>
    </source>
</reference>
<accession>A0A1Z5YVV4</accession>
<dbReference type="GO" id="GO:0030288">
    <property type="term" value="C:outer membrane-bounded periplasmic space"/>
    <property type="evidence" value="ECO:0007669"/>
    <property type="project" value="TreeGrafter"/>
</dbReference>
<dbReference type="NCBIfam" id="TIGR02073">
    <property type="entry name" value="PBP_1c"/>
    <property type="match status" value="1"/>
</dbReference>
<evidence type="ECO:0000256" key="1">
    <source>
        <dbReference type="ARBA" id="ARBA00004752"/>
    </source>
</evidence>
<evidence type="ECO:0000256" key="11">
    <source>
        <dbReference type="ARBA" id="ARBA00049902"/>
    </source>
</evidence>
<organism evidence="15 16">
    <name type="scientific">Acetobacter cibinongensis</name>
    <dbReference type="NCBI Taxonomy" id="146475"/>
    <lineage>
        <taxon>Bacteria</taxon>
        <taxon>Pseudomonadati</taxon>
        <taxon>Pseudomonadota</taxon>
        <taxon>Alphaproteobacteria</taxon>
        <taxon>Acetobacterales</taxon>
        <taxon>Acetobacteraceae</taxon>
        <taxon>Acetobacter</taxon>
    </lineage>
</organism>
<dbReference type="GO" id="GO:0004180">
    <property type="term" value="F:carboxypeptidase activity"/>
    <property type="evidence" value="ECO:0007669"/>
    <property type="project" value="UniProtKB-KW"/>
</dbReference>
<feature type="domain" description="Penicillin-binding C-terminal" evidence="14">
    <location>
        <begin position="559"/>
        <end position="642"/>
    </location>
</feature>
<evidence type="ECO:0000259" key="14">
    <source>
        <dbReference type="Pfam" id="PF06832"/>
    </source>
</evidence>
<dbReference type="InterPro" id="IPR001264">
    <property type="entry name" value="Glyco_trans_51"/>
</dbReference>
<dbReference type="SUPFAM" id="SSF56601">
    <property type="entry name" value="beta-lactamase/transpeptidase-like"/>
    <property type="match status" value="1"/>
</dbReference>
<feature type="domain" description="Glycosyl transferase family 51" evidence="13">
    <location>
        <begin position="45"/>
        <end position="205"/>
    </location>
</feature>
<evidence type="ECO:0000256" key="2">
    <source>
        <dbReference type="ARBA" id="ARBA00007090"/>
    </source>
</evidence>
<dbReference type="Gene3D" id="3.40.710.10">
    <property type="entry name" value="DD-peptidase/beta-lactamase superfamily"/>
    <property type="match status" value="1"/>
</dbReference>
<gene>
    <name evidence="15" type="ORF">HK14_03595</name>
</gene>
<dbReference type="Gene3D" id="1.10.3810.10">
    <property type="entry name" value="Biosynthetic peptidoglycan transglycosylase-like"/>
    <property type="match status" value="1"/>
</dbReference>
<proteinExistence type="inferred from homology"/>
<sequence>MVVVPAITDRLFPPYLTRAAQAALLVYGRDGALLDGHTSADGFWRVPTHASDVDPLYLSTLFRVEDHRFYAHPGIDLLALGRAFLQILVRHHIVSGGSTLAMQTARLLTPHRHTLVGKIQDLARALQLEWRYGRAGVLDLYLTLAPEGRNIEGIRAASLLYFGHEPSHLSAQEAAFLVALPRRPAALRPDKHPHALIQAAQSIVRSATPPFSTEMIWVAPVFSHIQHNAPELTEYLATRHSQGVVHTTIDTRLQQSVWRITQTRPAPLRGTFAALIVNRDQEIVAWVGGAEHTCPGCAINMVTTSRSPGSTLKPFIYGMAFEAGWLTPQTRIDDRRMALGGYAPFDFGHAFTGETTVAEALQLSLNVPAVQALQKIGPRRFVERLAANGVTLHLPHGGTQPGLAVALGGGNITLADLTRLYTAFTHSGMMSDLVVTHPFPPTTPTRLLTSRASFAVRDILRGTAPPQGLTTWHSLGFKTGTSYGNRDAWAFATLPQGWTIGVWAGRPDGTAVPGMTGRDTAGPVLADIASLLMPATAGSPSATRQTAIAPSLSPALIKATRPKAPQIIFPKNHSEIESRGPDGTMLPVGLEASGRCLPFQWFVNGAPLPVAPGAEPVWYPSSPGFAHLTVADSCGKHADVSIRVR</sequence>
<evidence type="ECO:0000256" key="4">
    <source>
        <dbReference type="ARBA" id="ARBA00022645"/>
    </source>
</evidence>
<keyword evidence="7" id="KW-0808">Transferase</keyword>
<comment type="catalytic activity">
    <reaction evidence="11">
        <text>[GlcNAc-(1-&gt;4)-Mur2Ac(oyl-L-Ala-gamma-D-Glu-L-Lys-D-Ala-D-Ala)](n)-di-trans,octa-cis-undecaprenyl diphosphate + beta-D-GlcNAc-(1-&gt;4)-Mur2Ac(oyl-L-Ala-gamma-D-Glu-L-Lys-D-Ala-D-Ala)-di-trans,octa-cis-undecaprenyl diphosphate = [GlcNAc-(1-&gt;4)-Mur2Ac(oyl-L-Ala-gamma-D-Glu-L-Lys-D-Ala-D-Ala)](n+1)-di-trans,octa-cis-undecaprenyl diphosphate + di-trans,octa-cis-undecaprenyl diphosphate + H(+)</text>
        <dbReference type="Rhea" id="RHEA:23708"/>
        <dbReference type="Rhea" id="RHEA-COMP:9602"/>
        <dbReference type="Rhea" id="RHEA-COMP:9603"/>
        <dbReference type="ChEBI" id="CHEBI:15378"/>
        <dbReference type="ChEBI" id="CHEBI:58405"/>
        <dbReference type="ChEBI" id="CHEBI:60033"/>
        <dbReference type="ChEBI" id="CHEBI:78435"/>
        <dbReference type="EC" id="2.4.99.28"/>
    </reaction>
</comment>
<dbReference type="EMBL" id="JOMQ01000017">
    <property type="protein sequence ID" value="OUJ03105.1"/>
    <property type="molecule type" value="Genomic_DNA"/>
</dbReference>
<evidence type="ECO:0000313" key="15">
    <source>
        <dbReference type="EMBL" id="OUJ03105.1"/>
    </source>
</evidence>
<dbReference type="InterPro" id="IPR023346">
    <property type="entry name" value="Lysozyme-like_dom_sf"/>
</dbReference>
<evidence type="ECO:0000256" key="10">
    <source>
        <dbReference type="ARBA" id="ARBA00044770"/>
    </source>
</evidence>
<comment type="caution">
    <text evidence="15">The sequence shown here is derived from an EMBL/GenBank/DDBJ whole genome shotgun (WGS) entry which is preliminary data.</text>
</comment>
<dbReference type="EC" id="2.4.99.28" evidence="10"/>
<dbReference type="PANTHER" id="PTHR32282">
    <property type="entry name" value="BINDING PROTEIN TRANSPEPTIDASE, PUTATIVE-RELATED"/>
    <property type="match status" value="1"/>
</dbReference>